<gene>
    <name evidence="3" type="ORF">SAMN06295910_1115</name>
</gene>
<dbReference type="Proteomes" id="UP000192934">
    <property type="component" value="Chromosome I"/>
</dbReference>
<evidence type="ECO:0000313" key="3">
    <source>
        <dbReference type="EMBL" id="SMF63707.1"/>
    </source>
</evidence>
<dbReference type="GO" id="GO:0016787">
    <property type="term" value="F:hydrolase activity"/>
    <property type="evidence" value="ECO:0007669"/>
    <property type="project" value="UniProtKB-KW"/>
</dbReference>
<proteinExistence type="predicted"/>
<dbReference type="RefSeq" id="WP_244552446.1">
    <property type="nucleotide sequence ID" value="NZ_LT840185.1"/>
</dbReference>
<reference evidence="4" key="1">
    <citation type="submission" date="2017-04" db="EMBL/GenBank/DDBJ databases">
        <authorList>
            <person name="Varghese N."/>
            <person name="Submissions S."/>
        </authorList>
    </citation>
    <scope>NUCLEOTIDE SEQUENCE [LARGE SCALE GENOMIC DNA]</scope>
    <source>
        <strain evidence="4">Dd16</strain>
    </source>
</reference>
<name>A0A1X7G475_9SPHN</name>
<keyword evidence="1" id="KW-0732">Signal</keyword>
<dbReference type="Pfam" id="PF07486">
    <property type="entry name" value="Hydrolase_2"/>
    <property type="match status" value="1"/>
</dbReference>
<feature type="domain" description="Cell wall hydrolase SleB" evidence="2">
    <location>
        <begin position="133"/>
        <end position="236"/>
    </location>
</feature>
<dbReference type="InterPro" id="IPR042047">
    <property type="entry name" value="SleB_dom1"/>
</dbReference>
<dbReference type="InterPro" id="IPR011105">
    <property type="entry name" value="Cell_wall_hydrolase_SleB"/>
</dbReference>
<feature type="signal peptide" evidence="1">
    <location>
        <begin position="1"/>
        <end position="24"/>
    </location>
</feature>
<organism evidence="3 4">
    <name type="scientific">Allosphingosinicella indica</name>
    <dbReference type="NCBI Taxonomy" id="941907"/>
    <lineage>
        <taxon>Bacteria</taxon>
        <taxon>Pseudomonadati</taxon>
        <taxon>Pseudomonadota</taxon>
        <taxon>Alphaproteobacteria</taxon>
        <taxon>Sphingomonadales</taxon>
        <taxon>Sphingomonadaceae</taxon>
        <taxon>Allosphingosinicella</taxon>
    </lineage>
</organism>
<keyword evidence="4" id="KW-1185">Reference proteome</keyword>
<evidence type="ECO:0000256" key="1">
    <source>
        <dbReference type="SAM" id="SignalP"/>
    </source>
</evidence>
<evidence type="ECO:0000313" key="4">
    <source>
        <dbReference type="Proteomes" id="UP000192934"/>
    </source>
</evidence>
<protein>
    <submittedName>
        <fullName evidence="3">Cell Wall Hydrolase</fullName>
    </submittedName>
</protein>
<dbReference type="Gene3D" id="1.10.10.2520">
    <property type="entry name" value="Cell wall hydrolase SleB, domain 1"/>
    <property type="match status" value="1"/>
</dbReference>
<sequence length="237" mass="24931">MSRNFRVAGFAAAILTLAAGVAYADPSQALDTDVAPITSRYIDHATATIDDAAPQVQTADAERILSHDVDFSTPVAQHAVAAIGGDERGALNGANPGGKMASLASLVEEHGATELGSDDLECLAGAVYFESKGEPLEGQLAVAEVIINRAGSGRFPTSYCGVVKQRGQFSFVRGGQIPSIPKASNAWRKAVAIARIAEDDLAESAGADAMFFHARYVSPGWRNLKRVGTIGNHIFYR</sequence>
<dbReference type="STRING" id="941907.SAMN06295910_1115"/>
<feature type="chain" id="PRO_5012824007" evidence="1">
    <location>
        <begin position="25"/>
        <end position="237"/>
    </location>
</feature>
<dbReference type="EMBL" id="LT840185">
    <property type="protein sequence ID" value="SMF63707.1"/>
    <property type="molecule type" value="Genomic_DNA"/>
</dbReference>
<keyword evidence="3" id="KW-0378">Hydrolase</keyword>
<evidence type="ECO:0000259" key="2">
    <source>
        <dbReference type="Pfam" id="PF07486"/>
    </source>
</evidence>
<dbReference type="AlphaFoldDB" id="A0A1X7G475"/>
<accession>A0A1X7G475</accession>